<keyword evidence="7" id="KW-1185">Reference proteome</keyword>
<keyword evidence="3" id="KW-0804">Transcription</keyword>
<name>A0A7W9YA76_9HYPH</name>
<dbReference type="GO" id="GO:0000160">
    <property type="term" value="P:phosphorelay signal transduction system"/>
    <property type="evidence" value="ECO:0007669"/>
    <property type="project" value="InterPro"/>
</dbReference>
<accession>A0A7W9YA76</accession>
<gene>
    <name evidence="6" type="ORF">HNQ72_004552</name>
</gene>
<evidence type="ECO:0000256" key="3">
    <source>
        <dbReference type="ARBA" id="ARBA00023163"/>
    </source>
</evidence>
<feature type="modified residue" description="4-aspartylphosphate" evidence="4">
    <location>
        <position position="55"/>
    </location>
</feature>
<dbReference type="EMBL" id="JACHEG010000006">
    <property type="protein sequence ID" value="MBB6164707.1"/>
    <property type="molecule type" value="Genomic_DNA"/>
</dbReference>
<dbReference type="Gene3D" id="3.40.50.2300">
    <property type="match status" value="1"/>
</dbReference>
<dbReference type="SUPFAM" id="SSF52172">
    <property type="entry name" value="CheY-like"/>
    <property type="match status" value="1"/>
</dbReference>
<keyword evidence="2" id="KW-0805">Transcription regulation</keyword>
<dbReference type="GO" id="GO:0003677">
    <property type="term" value="F:DNA binding"/>
    <property type="evidence" value="ECO:0007669"/>
    <property type="project" value="UniProtKB-KW"/>
</dbReference>
<evidence type="ECO:0000256" key="2">
    <source>
        <dbReference type="ARBA" id="ARBA00023015"/>
    </source>
</evidence>
<dbReference type="PANTHER" id="PTHR44591:SF3">
    <property type="entry name" value="RESPONSE REGULATORY DOMAIN-CONTAINING PROTEIN"/>
    <property type="match status" value="1"/>
</dbReference>
<evidence type="ECO:0000313" key="6">
    <source>
        <dbReference type="EMBL" id="MBB6164707.1"/>
    </source>
</evidence>
<dbReference type="InterPro" id="IPR001789">
    <property type="entry name" value="Sig_transdc_resp-reg_receiver"/>
</dbReference>
<sequence length="129" mass="13645">MSSRTVLVAEDDILIRLMLVEALTDDGYHVVQAGTVLEAISAIGRNPTFDAMITDVDMPGSLTGLDLAAMVSSVAPRTEIIVASGRDVSDCVSPSWSFMPKPYSLDRILALLESRLGAPAQNGIVAQAI</sequence>
<evidence type="ECO:0000256" key="1">
    <source>
        <dbReference type="ARBA" id="ARBA00022553"/>
    </source>
</evidence>
<evidence type="ECO:0000259" key="5">
    <source>
        <dbReference type="PROSITE" id="PS50110"/>
    </source>
</evidence>
<organism evidence="6 7">
    <name type="scientific">Rhizobium wenxiniae</name>
    <dbReference type="NCBI Taxonomy" id="1737357"/>
    <lineage>
        <taxon>Bacteria</taxon>
        <taxon>Pseudomonadati</taxon>
        <taxon>Pseudomonadota</taxon>
        <taxon>Alphaproteobacteria</taxon>
        <taxon>Hyphomicrobiales</taxon>
        <taxon>Rhizobiaceae</taxon>
        <taxon>Rhizobium/Agrobacterium group</taxon>
        <taxon>Rhizobium</taxon>
    </lineage>
</organism>
<dbReference type="InterPro" id="IPR011006">
    <property type="entry name" value="CheY-like_superfamily"/>
</dbReference>
<reference evidence="6 7" key="1">
    <citation type="submission" date="2020-08" db="EMBL/GenBank/DDBJ databases">
        <title>Genomic Encyclopedia of Type Strains, Phase IV (KMG-IV): sequencing the most valuable type-strain genomes for metagenomic binning, comparative biology and taxonomic classification.</title>
        <authorList>
            <person name="Goeker M."/>
        </authorList>
    </citation>
    <scope>NUCLEOTIDE SEQUENCE [LARGE SCALE GENOMIC DNA]</scope>
    <source>
        <strain evidence="6 7">DSM 100734</strain>
    </source>
</reference>
<protein>
    <submittedName>
        <fullName evidence="6">DNA-binding NtrC family response regulator</fullName>
    </submittedName>
</protein>
<dbReference type="PROSITE" id="PS50110">
    <property type="entry name" value="RESPONSE_REGULATORY"/>
    <property type="match status" value="1"/>
</dbReference>
<dbReference type="AlphaFoldDB" id="A0A7W9YA76"/>
<keyword evidence="1 4" id="KW-0597">Phosphoprotein</keyword>
<keyword evidence="6" id="KW-0238">DNA-binding</keyword>
<feature type="domain" description="Response regulatory" evidence="5">
    <location>
        <begin position="5"/>
        <end position="116"/>
    </location>
</feature>
<dbReference type="Proteomes" id="UP000547879">
    <property type="component" value="Unassembled WGS sequence"/>
</dbReference>
<dbReference type="PANTHER" id="PTHR44591">
    <property type="entry name" value="STRESS RESPONSE REGULATOR PROTEIN 1"/>
    <property type="match status" value="1"/>
</dbReference>
<dbReference type="Pfam" id="PF00072">
    <property type="entry name" value="Response_reg"/>
    <property type="match status" value="1"/>
</dbReference>
<comment type="caution">
    <text evidence="6">The sequence shown here is derived from an EMBL/GenBank/DDBJ whole genome shotgun (WGS) entry which is preliminary data.</text>
</comment>
<dbReference type="SMART" id="SM00448">
    <property type="entry name" value="REC"/>
    <property type="match status" value="1"/>
</dbReference>
<dbReference type="RefSeq" id="WP_183995423.1">
    <property type="nucleotide sequence ID" value="NZ_BMHW01000005.1"/>
</dbReference>
<dbReference type="InterPro" id="IPR050595">
    <property type="entry name" value="Bact_response_regulator"/>
</dbReference>
<evidence type="ECO:0000313" key="7">
    <source>
        <dbReference type="Proteomes" id="UP000547879"/>
    </source>
</evidence>
<proteinExistence type="predicted"/>
<dbReference type="CDD" id="cd00156">
    <property type="entry name" value="REC"/>
    <property type="match status" value="1"/>
</dbReference>
<evidence type="ECO:0000256" key="4">
    <source>
        <dbReference type="PROSITE-ProRule" id="PRU00169"/>
    </source>
</evidence>